<dbReference type="InterPro" id="IPR006926">
    <property type="entry name" value="Vps16_N"/>
</dbReference>
<dbReference type="Pfam" id="PF04840">
    <property type="entry name" value="Vps16_C"/>
    <property type="match status" value="1"/>
</dbReference>
<dbReference type="FunFam" id="2.130.10.10:FF:000635">
    <property type="entry name" value="Probable vacuolar protein sorting-associated protein 16 homolog"/>
    <property type="match status" value="1"/>
</dbReference>
<dbReference type="AlphaFoldDB" id="A0AAJ0GLS3"/>
<keyword evidence="2" id="KW-0653">Protein transport</keyword>
<dbReference type="InterPro" id="IPR038132">
    <property type="entry name" value="Vps16_C_sf"/>
</dbReference>
<feature type="domain" description="Vps16 C-terminal" evidence="3">
    <location>
        <begin position="504"/>
        <end position="813"/>
    </location>
</feature>
<dbReference type="PIRSF" id="PIRSF007949">
    <property type="entry name" value="VPS16"/>
    <property type="match status" value="1"/>
</dbReference>
<dbReference type="PANTHER" id="PTHR12811">
    <property type="entry name" value="VACUOLAR PROTEIN SORTING VPS16"/>
    <property type="match status" value="1"/>
</dbReference>
<dbReference type="EMBL" id="JAUDZG010000007">
    <property type="protein sequence ID" value="KAK3302301.1"/>
    <property type="molecule type" value="Genomic_DNA"/>
</dbReference>
<dbReference type="Gene3D" id="2.130.10.10">
    <property type="entry name" value="YVTN repeat-like/Quinoprotein amine dehydrogenase"/>
    <property type="match status" value="1"/>
</dbReference>
<name>A0AAJ0GLS3_9PEZI</name>
<dbReference type="PANTHER" id="PTHR12811:SF0">
    <property type="entry name" value="VACUOLAR PROTEIN SORTING-ASSOCIATED PROTEIN 16 HOMOLOG"/>
    <property type="match status" value="1"/>
</dbReference>
<dbReference type="GO" id="GO:0006886">
    <property type="term" value="P:intracellular protein transport"/>
    <property type="evidence" value="ECO:0007669"/>
    <property type="project" value="InterPro"/>
</dbReference>
<dbReference type="InterPro" id="IPR015943">
    <property type="entry name" value="WD40/YVTN_repeat-like_dom_sf"/>
</dbReference>
<evidence type="ECO:0000259" key="3">
    <source>
        <dbReference type="Pfam" id="PF04840"/>
    </source>
</evidence>
<evidence type="ECO:0000256" key="2">
    <source>
        <dbReference type="PIRNR" id="PIRNR007949"/>
    </source>
</evidence>
<evidence type="ECO:0000259" key="4">
    <source>
        <dbReference type="Pfam" id="PF04841"/>
    </source>
</evidence>
<dbReference type="GO" id="GO:0030897">
    <property type="term" value="C:HOPS complex"/>
    <property type="evidence" value="ECO:0007669"/>
    <property type="project" value="TreeGrafter"/>
</dbReference>
<accession>A0AAJ0GLS3</accession>
<reference evidence="5" key="2">
    <citation type="submission" date="2023-06" db="EMBL/GenBank/DDBJ databases">
        <authorList>
            <consortium name="Lawrence Berkeley National Laboratory"/>
            <person name="Mondo S.J."/>
            <person name="Hensen N."/>
            <person name="Bonometti L."/>
            <person name="Westerberg I."/>
            <person name="Brannstrom I.O."/>
            <person name="Guillou S."/>
            <person name="Cros-Aarteil S."/>
            <person name="Calhoun S."/>
            <person name="Haridas S."/>
            <person name="Kuo A."/>
            <person name="Pangilinan J."/>
            <person name="Riley R."/>
            <person name="Labutti K."/>
            <person name="Andreopoulos B."/>
            <person name="Lipzen A."/>
            <person name="Chen C."/>
            <person name="Yanf M."/>
            <person name="Daum C."/>
            <person name="Ng V."/>
            <person name="Clum A."/>
            <person name="Steindorff A."/>
            <person name="Ohm R."/>
            <person name="Martin F."/>
            <person name="Silar P."/>
            <person name="Natvig D."/>
            <person name="Lalanne C."/>
            <person name="Gautier V."/>
            <person name="Ament-Velasquez S.L."/>
            <person name="Kruys A."/>
            <person name="Hutchinson M.I."/>
            <person name="Powell A.J."/>
            <person name="Barry K."/>
            <person name="Miller A.N."/>
            <person name="Grigoriev I.V."/>
            <person name="Debuchy R."/>
            <person name="Gladieux P."/>
            <person name="Thoren M.H."/>
            <person name="Johannesson H."/>
        </authorList>
    </citation>
    <scope>NUCLEOTIDE SEQUENCE</scope>
    <source>
        <strain evidence="5">CBS 333.67</strain>
    </source>
</reference>
<keyword evidence="2" id="KW-0813">Transport</keyword>
<evidence type="ECO:0000256" key="1">
    <source>
        <dbReference type="ARBA" id="ARBA00009250"/>
    </source>
</evidence>
<evidence type="ECO:0000313" key="6">
    <source>
        <dbReference type="Proteomes" id="UP001273166"/>
    </source>
</evidence>
<comment type="caution">
    <text evidence="5">The sequence shown here is derived from an EMBL/GenBank/DDBJ whole genome shotgun (WGS) entry which is preliminary data.</text>
</comment>
<gene>
    <name evidence="5" type="ORF">B0T15DRAFT_542567</name>
</gene>
<dbReference type="SUPFAM" id="SSF82171">
    <property type="entry name" value="DPP6 N-terminal domain-like"/>
    <property type="match status" value="1"/>
</dbReference>
<dbReference type="GO" id="GO:0042144">
    <property type="term" value="P:vacuole fusion, non-autophagic"/>
    <property type="evidence" value="ECO:0007669"/>
    <property type="project" value="TreeGrafter"/>
</dbReference>
<dbReference type="InterPro" id="IPR016534">
    <property type="entry name" value="VPS16"/>
</dbReference>
<dbReference type="Proteomes" id="UP001273166">
    <property type="component" value="Unassembled WGS sequence"/>
</dbReference>
<dbReference type="GeneID" id="87888758"/>
<dbReference type="GO" id="GO:0003779">
    <property type="term" value="F:actin binding"/>
    <property type="evidence" value="ECO:0007669"/>
    <property type="project" value="TreeGrafter"/>
</dbReference>
<sequence length="834" mass="93500">MDVAHPTAGWEQLGESFYRKIQLYTQVFDQDLDLDNYVVAGAPYGGAIALYRDEEKLIAFQPTRSPKPSIDIYSCAGKLIRRINWDQGSIKGLGWSEDEKLLVVTADGIVRCYYDLQGEFSQFSLGNGADEAGVKSCRFYAHGLVALLRNNALVSVSSYDEPRPKLLETPPEGQVHAWSIIPPAYTLSRSVEVLLSVDETIYMCDASACEDRFLDIGPFSHIAVSPNGKFAALYTTSGKVHVITSDFQSRLSEHDSRSKTPPKYVEWCGNDAVVIAWEDEVHLLGPSGSLAKFYYDSGRVHIVPDYDGVRIIANDTCDFVQKVPDVTEQVFRLGADSSASILLDAVEQLEMQSPRADDNIQLIRHNLVEAVDTCVQAAGQEFSVHWQKQLLKAASFGKSVLDIYNSDDFVDMCETLRVLNAVRFFEVGLPISYEQYQRLSPSGLIARLLNRHEYLLALRIAGYLRLQPDRIYVHWAAAKVRLGSEDDDTICRKIVEKLSGKPGISFEAIARAAYDEGRRRLATELLNHEPRAGRQVPLLLSMEEDELALDKAIESGDTDLICFVLHQLKRKLPLADFFRVINSRPTATALVEVSARQGDGDGREDTTLLKDMYYQDDRRSEGAAVFIREALRQPESRTASDKLSLAAKLLSDNTKEHAFELGALREATTLLRMQEAFDRDLTDNFTGLSVNQTMFKLIRLGYHGRAKKIQSEFKVPEKVAWWIRLQALVAKRDWNEIEEISKQRKSPIGWEPFFNQTLQAGNPRLAAAFIPKCTGLEPGQMISMYEKCGMRVKAAEEAVKIKDAEAWSRLLEAAGRGTSEGREIERLGAAVFKK</sequence>
<dbReference type="Pfam" id="PF04841">
    <property type="entry name" value="Vps16_N"/>
    <property type="match status" value="1"/>
</dbReference>
<reference evidence="5" key="1">
    <citation type="journal article" date="2023" name="Mol. Phylogenet. Evol.">
        <title>Genome-scale phylogeny and comparative genomics of the fungal order Sordariales.</title>
        <authorList>
            <person name="Hensen N."/>
            <person name="Bonometti L."/>
            <person name="Westerberg I."/>
            <person name="Brannstrom I.O."/>
            <person name="Guillou S."/>
            <person name="Cros-Aarteil S."/>
            <person name="Calhoun S."/>
            <person name="Haridas S."/>
            <person name="Kuo A."/>
            <person name="Mondo S."/>
            <person name="Pangilinan J."/>
            <person name="Riley R."/>
            <person name="LaButti K."/>
            <person name="Andreopoulos B."/>
            <person name="Lipzen A."/>
            <person name="Chen C."/>
            <person name="Yan M."/>
            <person name="Daum C."/>
            <person name="Ng V."/>
            <person name="Clum A."/>
            <person name="Steindorff A."/>
            <person name="Ohm R.A."/>
            <person name="Martin F."/>
            <person name="Silar P."/>
            <person name="Natvig D.O."/>
            <person name="Lalanne C."/>
            <person name="Gautier V."/>
            <person name="Ament-Velasquez S.L."/>
            <person name="Kruys A."/>
            <person name="Hutchinson M.I."/>
            <person name="Powell A.J."/>
            <person name="Barry K."/>
            <person name="Miller A.N."/>
            <person name="Grigoriev I.V."/>
            <person name="Debuchy R."/>
            <person name="Gladieux P."/>
            <person name="Hiltunen Thoren M."/>
            <person name="Johannesson H."/>
        </authorList>
    </citation>
    <scope>NUCLEOTIDE SEQUENCE</scope>
    <source>
        <strain evidence="5">CBS 333.67</strain>
    </source>
</reference>
<comment type="similarity">
    <text evidence="1 2">Belongs to the VPS16 family.</text>
</comment>
<dbReference type="Gene3D" id="1.10.150.780">
    <property type="entry name" value="Vps16, C-terminal region"/>
    <property type="match status" value="1"/>
</dbReference>
<protein>
    <recommendedName>
        <fullName evidence="2">Probable vacuolar protein sorting-associated protein 16 homolog</fullName>
    </recommendedName>
</protein>
<dbReference type="InterPro" id="IPR006925">
    <property type="entry name" value="Vps16_C"/>
</dbReference>
<keyword evidence="6" id="KW-1185">Reference proteome</keyword>
<feature type="domain" description="Vps16 N-terminal" evidence="4">
    <location>
        <begin position="6"/>
        <end position="411"/>
    </location>
</feature>
<organism evidence="5 6">
    <name type="scientific">Chaetomium strumarium</name>
    <dbReference type="NCBI Taxonomy" id="1170767"/>
    <lineage>
        <taxon>Eukaryota</taxon>
        <taxon>Fungi</taxon>
        <taxon>Dikarya</taxon>
        <taxon>Ascomycota</taxon>
        <taxon>Pezizomycotina</taxon>
        <taxon>Sordariomycetes</taxon>
        <taxon>Sordariomycetidae</taxon>
        <taxon>Sordariales</taxon>
        <taxon>Chaetomiaceae</taxon>
        <taxon>Chaetomium</taxon>
    </lineage>
</organism>
<dbReference type="RefSeq" id="XP_062718081.1">
    <property type="nucleotide sequence ID" value="XM_062869929.1"/>
</dbReference>
<comment type="function">
    <text evidence="2">Essential for vacuolar protein sorting. Required for vacuole biogenesis, stability and to maintain vacuole morphology.</text>
</comment>
<dbReference type="GO" id="GO:0005768">
    <property type="term" value="C:endosome"/>
    <property type="evidence" value="ECO:0007669"/>
    <property type="project" value="TreeGrafter"/>
</dbReference>
<dbReference type="GO" id="GO:0016197">
    <property type="term" value="P:endosomal transport"/>
    <property type="evidence" value="ECO:0007669"/>
    <property type="project" value="TreeGrafter"/>
</dbReference>
<proteinExistence type="inferred from homology"/>
<evidence type="ECO:0000313" key="5">
    <source>
        <dbReference type="EMBL" id="KAK3302301.1"/>
    </source>
</evidence>